<dbReference type="PROSITE" id="PS50885">
    <property type="entry name" value="HAMP"/>
    <property type="match status" value="1"/>
</dbReference>
<dbReference type="Pfam" id="PF17200">
    <property type="entry name" value="sCache_2"/>
    <property type="match status" value="1"/>
</dbReference>
<feature type="transmembrane region" description="Helical" evidence="9">
    <location>
        <begin position="12"/>
        <end position="31"/>
    </location>
</feature>
<evidence type="ECO:0000259" key="10">
    <source>
        <dbReference type="PROSITE" id="PS50111"/>
    </source>
</evidence>
<comment type="similarity">
    <text evidence="7">Belongs to the methyl-accepting chemotaxis (MCP) protein family.</text>
</comment>
<dbReference type="Pfam" id="PF00672">
    <property type="entry name" value="HAMP"/>
    <property type="match status" value="1"/>
</dbReference>
<evidence type="ECO:0000256" key="2">
    <source>
        <dbReference type="ARBA" id="ARBA00022475"/>
    </source>
</evidence>
<dbReference type="GO" id="GO:0007165">
    <property type="term" value="P:signal transduction"/>
    <property type="evidence" value="ECO:0007669"/>
    <property type="project" value="UniProtKB-KW"/>
</dbReference>
<dbReference type="PANTHER" id="PTHR32089">
    <property type="entry name" value="METHYL-ACCEPTING CHEMOTAXIS PROTEIN MCPB"/>
    <property type="match status" value="1"/>
</dbReference>
<evidence type="ECO:0000256" key="9">
    <source>
        <dbReference type="SAM" id="Phobius"/>
    </source>
</evidence>
<dbReference type="GO" id="GO:0005886">
    <property type="term" value="C:plasma membrane"/>
    <property type="evidence" value="ECO:0007669"/>
    <property type="project" value="UniProtKB-SubCell"/>
</dbReference>
<accession>A0A4S1CL01</accession>
<feature type="domain" description="HAMP" evidence="11">
    <location>
        <begin position="239"/>
        <end position="293"/>
    </location>
</feature>
<evidence type="ECO:0000256" key="3">
    <source>
        <dbReference type="ARBA" id="ARBA00022692"/>
    </source>
</evidence>
<keyword evidence="4 9" id="KW-1133">Transmembrane helix</keyword>
<dbReference type="InterPro" id="IPR004089">
    <property type="entry name" value="MCPsignal_dom"/>
</dbReference>
<keyword evidence="2" id="KW-1003">Cell membrane</keyword>
<dbReference type="GO" id="GO:0006935">
    <property type="term" value="P:chemotaxis"/>
    <property type="evidence" value="ECO:0007669"/>
    <property type="project" value="InterPro"/>
</dbReference>
<keyword evidence="6 8" id="KW-0807">Transducer</keyword>
<dbReference type="CDD" id="cd06225">
    <property type="entry name" value="HAMP"/>
    <property type="match status" value="1"/>
</dbReference>
<dbReference type="GO" id="GO:0004888">
    <property type="term" value="F:transmembrane signaling receptor activity"/>
    <property type="evidence" value="ECO:0007669"/>
    <property type="project" value="InterPro"/>
</dbReference>
<protein>
    <submittedName>
        <fullName evidence="12">Methyl-accepting chemotaxis protein</fullName>
    </submittedName>
</protein>
<organism evidence="12 13">
    <name type="scientific">Geomonas terrae</name>
    <dbReference type="NCBI Taxonomy" id="2562681"/>
    <lineage>
        <taxon>Bacteria</taxon>
        <taxon>Pseudomonadati</taxon>
        <taxon>Thermodesulfobacteriota</taxon>
        <taxon>Desulfuromonadia</taxon>
        <taxon>Geobacterales</taxon>
        <taxon>Geobacteraceae</taxon>
        <taxon>Geomonas</taxon>
    </lineage>
</organism>
<dbReference type="PRINTS" id="PR00260">
    <property type="entry name" value="CHEMTRNSDUCR"/>
</dbReference>
<dbReference type="Gene3D" id="3.30.450.20">
    <property type="entry name" value="PAS domain"/>
    <property type="match status" value="1"/>
</dbReference>
<evidence type="ECO:0000256" key="1">
    <source>
        <dbReference type="ARBA" id="ARBA00004651"/>
    </source>
</evidence>
<feature type="domain" description="Methyl-accepting transducer" evidence="10">
    <location>
        <begin position="298"/>
        <end position="534"/>
    </location>
</feature>
<dbReference type="Pfam" id="PF00015">
    <property type="entry name" value="MCPsignal"/>
    <property type="match status" value="1"/>
</dbReference>
<dbReference type="FunFam" id="1.10.287.950:FF:000001">
    <property type="entry name" value="Methyl-accepting chemotaxis sensory transducer"/>
    <property type="match status" value="1"/>
</dbReference>
<proteinExistence type="inferred from homology"/>
<dbReference type="SMART" id="SM01049">
    <property type="entry name" value="Cache_2"/>
    <property type="match status" value="1"/>
</dbReference>
<sequence length="571" mass="60800">MNSSGFSIKVKVLGGASLVVMLLAVVLIGIARHAILSTNETGYETLKAKAIESRKQELKSEIAVALGVIDAVYKEAQATGGDMEAAKKHAMELLRPVRFFENRSGYFMLHQLEGERSRAIMVPVKPELEGKDITDLKDKKDKMFVREFVKAARAGGGFVEYSFPKTPDGPPLPKLTYIGHFAPWDWEVGTGVYTDDLEAEAAKVREQGIAHANLQFSWMLGTAALVLVLSVAMLGFGVGLALKPLRSIVDMARELAQGEGDLTRRLPVQAQDEVGKLSEAFNLFIEKIQMIMQEVVSESREVGNSSERLSGISNGIAADIDELAAKSASVATASEQMAATTNDIAANCISAAEGAKLASDKATAGSSILDKTLDSMRRLAEQVTASAQTVEGLGARSDQIGAIISTIEDIADQTNLLALNAAIEAARAGEQGRGFAVVADEVRALAERTARATREIGEMIKGIQSETKAAVAVMEAGVREVEIGSEEAARSGTALKEILDQVDRVAGQVNQIATAAEEQSAATGEIAANVQQVNEGLQGGARSLRDSSQLARGMKDRSDGLNRVIGRFRLS</sequence>
<dbReference type="SUPFAM" id="SSF58104">
    <property type="entry name" value="Methyl-accepting chemotaxis protein (MCP) signaling domain"/>
    <property type="match status" value="1"/>
</dbReference>
<dbReference type="SMART" id="SM00283">
    <property type="entry name" value="MA"/>
    <property type="match status" value="1"/>
</dbReference>
<dbReference type="RefSeq" id="WP_135868284.1">
    <property type="nucleotide sequence ID" value="NZ_SRSC01000001.1"/>
</dbReference>
<reference evidence="12 13" key="1">
    <citation type="submission" date="2019-04" db="EMBL/GenBank/DDBJ databases">
        <title>Geobacter oryzae sp. nov., ferric-reducing bacteria isolated from paddy soil.</title>
        <authorList>
            <person name="Xu Z."/>
            <person name="Masuda Y."/>
            <person name="Itoh H."/>
            <person name="Senoo K."/>
        </authorList>
    </citation>
    <scope>NUCLEOTIDE SEQUENCE [LARGE SCALE GENOMIC DNA]</scope>
    <source>
        <strain evidence="12 13">Red111</strain>
    </source>
</reference>
<dbReference type="InterPro" id="IPR033480">
    <property type="entry name" value="sCache_2"/>
</dbReference>
<dbReference type="AlphaFoldDB" id="A0A4S1CL01"/>
<evidence type="ECO:0000256" key="5">
    <source>
        <dbReference type="ARBA" id="ARBA00023136"/>
    </source>
</evidence>
<evidence type="ECO:0000256" key="8">
    <source>
        <dbReference type="PROSITE-ProRule" id="PRU00284"/>
    </source>
</evidence>
<comment type="subcellular location">
    <subcellularLocation>
        <location evidence="1">Cell membrane</location>
        <topology evidence="1">Multi-pass membrane protein</topology>
    </subcellularLocation>
</comment>
<dbReference type="CDD" id="cd11386">
    <property type="entry name" value="MCP_signal"/>
    <property type="match status" value="1"/>
</dbReference>
<evidence type="ECO:0000313" key="13">
    <source>
        <dbReference type="Proteomes" id="UP000306416"/>
    </source>
</evidence>
<keyword evidence="13" id="KW-1185">Reference proteome</keyword>
<dbReference type="SMART" id="SM00304">
    <property type="entry name" value="HAMP"/>
    <property type="match status" value="1"/>
</dbReference>
<dbReference type="Gene3D" id="1.10.287.950">
    <property type="entry name" value="Methyl-accepting chemotaxis protein"/>
    <property type="match status" value="1"/>
</dbReference>
<dbReference type="InterPro" id="IPR004090">
    <property type="entry name" value="Chemotax_Me-accpt_rcpt"/>
</dbReference>
<name>A0A4S1CL01_9BACT</name>
<evidence type="ECO:0000259" key="11">
    <source>
        <dbReference type="PROSITE" id="PS50885"/>
    </source>
</evidence>
<evidence type="ECO:0000256" key="7">
    <source>
        <dbReference type="ARBA" id="ARBA00029447"/>
    </source>
</evidence>
<comment type="caution">
    <text evidence="12">The sequence shown here is derived from an EMBL/GenBank/DDBJ whole genome shotgun (WGS) entry which is preliminary data.</text>
</comment>
<evidence type="ECO:0000256" key="6">
    <source>
        <dbReference type="ARBA" id="ARBA00023224"/>
    </source>
</evidence>
<evidence type="ECO:0000256" key="4">
    <source>
        <dbReference type="ARBA" id="ARBA00022989"/>
    </source>
</evidence>
<gene>
    <name evidence="12" type="ORF">E4633_00240</name>
</gene>
<dbReference type="Proteomes" id="UP000306416">
    <property type="component" value="Unassembled WGS sequence"/>
</dbReference>
<feature type="transmembrane region" description="Helical" evidence="9">
    <location>
        <begin position="216"/>
        <end position="242"/>
    </location>
</feature>
<dbReference type="PROSITE" id="PS50111">
    <property type="entry name" value="CHEMOTAXIS_TRANSDUC_2"/>
    <property type="match status" value="1"/>
</dbReference>
<dbReference type="PANTHER" id="PTHR32089:SF112">
    <property type="entry name" value="LYSOZYME-LIKE PROTEIN-RELATED"/>
    <property type="match status" value="1"/>
</dbReference>
<keyword evidence="3 9" id="KW-0812">Transmembrane</keyword>
<dbReference type="InterPro" id="IPR003660">
    <property type="entry name" value="HAMP_dom"/>
</dbReference>
<evidence type="ECO:0000313" key="12">
    <source>
        <dbReference type="EMBL" id="TGU73940.1"/>
    </source>
</evidence>
<dbReference type="EMBL" id="SRSC01000001">
    <property type="protein sequence ID" value="TGU73940.1"/>
    <property type="molecule type" value="Genomic_DNA"/>
</dbReference>
<keyword evidence="5 9" id="KW-0472">Membrane</keyword>